<accession>A0A516PXM1</accession>
<dbReference type="Gene3D" id="3.40.190.80">
    <property type="match status" value="1"/>
</dbReference>
<keyword evidence="1" id="KW-0460">Magnesium</keyword>
<protein>
    <submittedName>
        <fullName evidence="2">Inositol monophosphatase</fullName>
    </submittedName>
</protein>
<sequence>MPDPSLPMSPAELTRCVEVAREAAERAIKIVHELPLGEVRTKKHDADVVTEVDTAVERSVRDLIAAALDEHVVVGEEYGGSAGDGPTWYCDPVDGTTNLTAGLPWTSFSLAMAIGRQPLVGVVADPWRHEIWLTAADRGVLINDRPLELDDRPRSSLTGGVIGTEWASYRPWAGMHSLLDSLAERHCTTRVMGSSTLTLAQVAVGRTVGAVIGEFHPEDHLAATLLCQQAGLVVRDQSGEHQPFPDGGGIMVARPEVADELFDVWQQAIAAK</sequence>
<dbReference type="CDD" id="cd01637">
    <property type="entry name" value="IMPase_like"/>
    <property type="match status" value="1"/>
</dbReference>
<dbReference type="EMBL" id="CP041692">
    <property type="protein sequence ID" value="QDP95920.1"/>
    <property type="molecule type" value="Genomic_DNA"/>
</dbReference>
<dbReference type="GO" id="GO:0008934">
    <property type="term" value="F:inositol monophosphate 1-phosphatase activity"/>
    <property type="evidence" value="ECO:0007669"/>
    <property type="project" value="TreeGrafter"/>
</dbReference>
<feature type="binding site" evidence="1">
    <location>
        <position position="91"/>
    </location>
    <ligand>
        <name>Mg(2+)</name>
        <dbReference type="ChEBI" id="CHEBI:18420"/>
        <label>1</label>
        <note>catalytic</note>
    </ligand>
</feature>
<dbReference type="RefSeq" id="WP_143985886.1">
    <property type="nucleotide sequence ID" value="NZ_CP041692.1"/>
</dbReference>
<dbReference type="GO" id="GO:0046872">
    <property type="term" value="F:metal ion binding"/>
    <property type="evidence" value="ECO:0007669"/>
    <property type="project" value="UniProtKB-KW"/>
</dbReference>
<dbReference type="PANTHER" id="PTHR20854">
    <property type="entry name" value="INOSITOL MONOPHOSPHATASE"/>
    <property type="match status" value="1"/>
</dbReference>
<evidence type="ECO:0000313" key="3">
    <source>
        <dbReference type="Proteomes" id="UP000319263"/>
    </source>
</evidence>
<comment type="cofactor">
    <cofactor evidence="1">
        <name>Mg(2+)</name>
        <dbReference type="ChEBI" id="CHEBI:18420"/>
    </cofactor>
</comment>
<name>A0A516PXM1_9ACTN</name>
<proteinExistence type="predicted"/>
<evidence type="ECO:0000313" key="2">
    <source>
        <dbReference type="EMBL" id="QDP95920.1"/>
    </source>
</evidence>
<feature type="binding site" evidence="1">
    <location>
        <position position="76"/>
    </location>
    <ligand>
        <name>Mg(2+)</name>
        <dbReference type="ChEBI" id="CHEBI:18420"/>
        <label>1</label>
        <note>catalytic</note>
    </ligand>
</feature>
<dbReference type="SUPFAM" id="SSF56655">
    <property type="entry name" value="Carbohydrate phosphatase"/>
    <property type="match status" value="1"/>
</dbReference>
<gene>
    <name evidence="2" type="ORF">FOE78_08425</name>
</gene>
<evidence type="ECO:0000256" key="1">
    <source>
        <dbReference type="PIRSR" id="PIRSR600760-2"/>
    </source>
</evidence>
<dbReference type="Gene3D" id="3.30.540.10">
    <property type="entry name" value="Fructose-1,6-Bisphosphatase, subunit A, domain 1"/>
    <property type="match status" value="1"/>
</dbReference>
<dbReference type="Pfam" id="PF00459">
    <property type="entry name" value="Inositol_P"/>
    <property type="match status" value="1"/>
</dbReference>
<dbReference type="AlphaFoldDB" id="A0A516PXM1"/>
<feature type="binding site" evidence="1">
    <location>
        <position position="94"/>
    </location>
    <ligand>
        <name>Mg(2+)</name>
        <dbReference type="ChEBI" id="CHEBI:18420"/>
        <label>1</label>
        <note>catalytic</note>
    </ligand>
</feature>
<feature type="binding site" evidence="1">
    <location>
        <position position="219"/>
    </location>
    <ligand>
        <name>Mg(2+)</name>
        <dbReference type="ChEBI" id="CHEBI:18420"/>
        <label>1</label>
        <note>catalytic</note>
    </ligand>
</feature>
<organism evidence="2 3">
    <name type="scientific">Microlunatus elymi</name>
    <dbReference type="NCBI Taxonomy" id="2596828"/>
    <lineage>
        <taxon>Bacteria</taxon>
        <taxon>Bacillati</taxon>
        <taxon>Actinomycetota</taxon>
        <taxon>Actinomycetes</taxon>
        <taxon>Propionibacteriales</taxon>
        <taxon>Propionibacteriaceae</taxon>
        <taxon>Microlunatus</taxon>
    </lineage>
</organism>
<keyword evidence="3" id="KW-1185">Reference proteome</keyword>
<reference evidence="2 3" key="1">
    <citation type="submission" date="2019-07" db="EMBL/GenBank/DDBJ databases">
        <title>Microlunatus dokdonensis sp. nov. isolated from the rhizospheric soil of the wild plant Elymus tsukushiensis.</title>
        <authorList>
            <person name="Ghim S.-Y."/>
            <person name="Hwang Y.-J."/>
            <person name="Son J.-S."/>
            <person name="Shin J.-H."/>
        </authorList>
    </citation>
    <scope>NUCLEOTIDE SEQUENCE [LARGE SCALE GENOMIC DNA]</scope>
    <source>
        <strain evidence="2 3">KUDC0627</strain>
    </source>
</reference>
<dbReference type="PRINTS" id="PR00377">
    <property type="entry name" value="IMPHPHTASES"/>
</dbReference>
<dbReference type="GO" id="GO:0007165">
    <property type="term" value="P:signal transduction"/>
    <property type="evidence" value="ECO:0007669"/>
    <property type="project" value="TreeGrafter"/>
</dbReference>
<dbReference type="Proteomes" id="UP000319263">
    <property type="component" value="Chromosome"/>
</dbReference>
<keyword evidence="1" id="KW-0479">Metal-binding</keyword>
<dbReference type="InterPro" id="IPR000760">
    <property type="entry name" value="Inositol_monophosphatase-like"/>
</dbReference>
<dbReference type="KEGG" id="mik:FOE78_08425"/>
<dbReference type="OrthoDB" id="9772456at2"/>
<dbReference type="GO" id="GO:0006020">
    <property type="term" value="P:inositol metabolic process"/>
    <property type="evidence" value="ECO:0007669"/>
    <property type="project" value="TreeGrafter"/>
</dbReference>
<dbReference type="PANTHER" id="PTHR20854:SF4">
    <property type="entry name" value="INOSITOL-1-MONOPHOSPHATASE-RELATED"/>
    <property type="match status" value="1"/>
</dbReference>